<evidence type="ECO:0000256" key="1">
    <source>
        <dbReference type="ARBA" id="ARBA00023015"/>
    </source>
</evidence>
<gene>
    <name evidence="5" type="ORF">FM037_19330</name>
</gene>
<name>A0ABX5X6U7_9GAMM</name>
<dbReference type="Gene3D" id="1.10.10.60">
    <property type="entry name" value="Homeodomain-like"/>
    <property type="match status" value="1"/>
</dbReference>
<keyword evidence="6" id="KW-1185">Reference proteome</keyword>
<dbReference type="InterPro" id="IPR046532">
    <property type="entry name" value="DUF6597"/>
</dbReference>
<dbReference type="PANTHER" id="PTHR46796">
    <property type="entry name" value="HTH-TYPE TRANSCRIPTIONAL ACTIVATOR RHAS-RELATED"/>
    <property type="match status" value="1"/>
</dbReference>
<dbReference type="PANTHER" id="PTHR46796:SF13">
    <property type="entry name" value="HTH-TYPE TRANSCRIPTIONAL ACTIVATOR RHAS"/>
    <property type="match status" value="1"/>
</dbReference>
<proteinExistence type="predicted"/>
<reference evidence="5 6" key="1">
    <citation type="submission" date="2019-07" db="EMBL/GenBank/DDBJ databases">
        <title>Shewanella sp. YLB-06 whole genomic sequence.</title>
        <authorList>
            <person name="Yu L."/>
        </authorList>
    </citation>
    <scope>NUCLEOTIDE SEQUENCE [LARGE SCALE GENOMIC DNA]</scope>
    <source>
        <strain evidence="5 6">YLB-06</strain>
    </source>
</reference>
<keyword evidence="1" id="KW-0805">Transcription regulation</keyword>
<evidence type="ECO:0000256" key="3">
    <source>
        <dbReference type="ARBA" id="ARBA00023163"/>
    </source>
</evidence>
<dbReference type="Proteomes" id="UP000315947">
    <property type="component" value="Chromosome"/>
</dbReference>
<sequence>MINWLQAPKSQDVAKYIECYWLIEKCPSVESYQYPKLNPDPSAHLIISPSNQAYDYGMDLGTVDGHGSHLLFPHLQTFQLDHSKPFIHLGVKFRVGALYSLGFPLYSHSMLDVIEEINLANLFYSNESNVNELDENKLIEVARSDSELCRNQLDALFLPWLGNCKEDQHSRLTRKVLQLLDASPISKLGNMLFCSQRTLERSFSRVTGLTLKQCQTMNKLEEMLEYLYQRSANEIDWVEVAFEFGFSDQPHLIRHLKKQIGLTPKSYANERGLTIDVYGGVRSSLAKTSTIAIPTN</sequence>
<dbReference type="InterPro" id="IPR009057">
    <property type="entry name" value="Homeodomain-like_sf"/>
</dbReference>
<dbReference type="Pfam" id="PF20240">
    <property type="entry name" value="DUF6597"/>
    <property type="match status" value="1"/>
</dbReference>
<evidence type="ECO:0000313" key="6">
    <source>
        <dbReference type="Proteomes" id="UP000315947"/>
    </source>
</evidence>
<dbReference type="PROSITE" id="PS01124">
    <property type="entry name" value="HTH_ARAC_FAMILY_2"/>
    <property type="match status" value="1"/>
</dbReference>
<dbReference type="SMART" id="SM00342">
    <property type="entry name" value="HTH_ARAC"/>
    <property type="match status" value="1"/>
</dbReference>
<dbReference type="InterPro" id="IPR050204">
    <property type="entry name" value="AraC_XylS_family_regulators"/>
</dbReference>
<evidence type="ECO:0000256" key="2">
    <source>
        <dbReference type="ARBA" id="ARBA00023125"/>
    </source>
</evidence>
<accession>A0ABX5X6U7</accession>
<keyword evidence="2" id="KW-0238">DNA-binding</keyword>
<dbReference type="EMBL" id="CP041614">
    <property type="protein sequence ID" value="QDO84981.1"/>
    <property type="molecule type" value="Genomic_DNA"/>
</dbReference>
<feature type="domain" description="HTH araC/xylS-type" evidence="4">
    <location>
        <begin position="185"/>
        <end position="270"/>
    </location>
</feature>
<organism evidence="5 6">
    <name type="scientific">Shewanella psychropiezotolerans</name>
    <dbReference type="NCBI Taxonomy" id="2593655"/>
    <lineage>
        <taxon>Bacteria</taxon>
        <taxon>Pseudomonadati</taxon>
        <taxon>Pseudomonadota</taxon>
        <taxon>Gammaproteobacteria</taxon>
        <taxon>Alteromonadales</taxon>
        <taxon>Shewanellaceae</taxon>
        <taxon>Shewanella</taxon>
    </lineage>
</organism>
<protein>
    <submittedName>
        <fullName evidence="5">AraC family transcriptional regulator</fullName>
    </submittedName>
</protein>
<dbReference type="InterPro" id="IPR018060">
    <property type="entry name" value="HTH_AraC"/>
</dbReference>
<evidence type="ECO:0000259" key="4">
    <source>
        <dbReference type="PROSITE" id="PS01124"/>
    </source>
</evidence>
<dbReference type="RefSeq" id="WP_144047327.1">
    <property type="nucleotide sequence ID" value="NZ_CP041614.1"/>
</dbReference>
<dbReference type="Pfam" id="PF12833">
    <property type="entry name" value="HTH_18"/>
    <property type="match status" value="1"/>
</dbReference>
<dbReference type="SUPFAM" id="SSF46689">
    <property type="entry name" value="Homeodomain-like"/>
    <property type="match status" value="1"/>
</dbReference>
<keyword evidence="3" id="KW-0804">Transcription</keyword>
<evidence type="ECO:0000313" key="5">
    <source>
        <dbReference type="EMBL" id="QDO84981.1"/>
    </source>
</evidence>